<dbReference type="Pfam" id="PF15919">
    <property type="entry name" value="HicB_lk_antitox"/>
    <property type="match status" value="1"/>
</dbReference>
<dbReference type="Proteomes" id="UP000177369">
    <property type="component" value="Unassembled WGS sequence"/>
</dbReference>
<dbReference type="Gene3D" id="3.30.160.250">
    <property type="match status" value="1"/>
</dbReference>
<evidence type="ECO:0000259" key="1">
    <source>
        <dbReference type="Pfam" id="PF15919"/>
    </source>
</evidence>
<proteinExistence type="predicted"/>
<dbReference type="SUPFAM" id="SSF143100">
    <property type="entry name" value="TTHA1013/TTHA0281-like"/>
    <property type="match status" value="1"/>
</dbReference>
<dbReference type="PANTHER" id="PTHR34504:SF4">
    <property type="entry name" value="ANTITOXIN HICB"/>
    <property type="match status" value="1"/>
</dbReference>
<protein>
    <recommendedName>
        <fullName evidence="1">HicB-like antitoxin of toxin-antitoxin system domain-containing protein</fullName>
    </recommendedName>
</protein>
<dbReference type="InterPro" id="IPR051404">
    <property type="entry name" value="TA_system_antitoxin"/>
</dbReference>
<dbReference type="InterPro" id="IPR035069">
    <property type="entry name" value="TTHA1013/TTHA0281-like"/>
</dbReference>
<sequence length="84" mass="9494">MKTNEQYSFRVIFEVDEDGYHVYVPVLAGCHSWGKTLTEAKKNIREAIKSHIASLVKDNEDVPSDEGLETFETFSSADIKQLSV</sequence>
<dbReference type="PROSITE" id="PS51257">
    <property type="entry name" value="PROKAR_LIPOPROTEIN"/>
    <property type="match status" value="1"/>
</dbReference>
<dbReference type="AlphaFoldDB" id="A0A1F5G8Q1"/>
<comment type="caution">
    <text evidence="2">The sequence shown here is derived from an EMBL/GenBank/DDBJ whole genome shotgun (WGS) entry which is preliminary data.</text>
</comment>
<gene>
    <name evidence="2" type="ORF">A3D04_02720</name>
</gene>
<accession>A0A1F5G8Q1</accession>
<name>A0A1F5G8Q1_9BACT</name>
<dbReference type="PANTHER" id="PTHR34504">
    <property type="entry name" value="ANTITOXIN HICB"/>
    <property type="match status" value="1"/>
</dbReference>
<evidence type="ECO:0000313" key="3">
    <source>
        <dbReference type="Proteomes" id="UP000177369"/>
    </source>
</evidence>
<reference evidence="2 3" key="1">
    <citation type="journal article" date="2016" name="Nat. Commun.">
        <title>Thousands of microbial genomes shed light on interconnected biogeochemical processes in an aquifer system.</title>
        <authorList>
            <person name="Anantharaman K."/>
            <person name="Brown C.T."/>
            <person name="Hug L.A."/>
            <person name="Sharon I."/>
            <person name="Castelle C.J."/>
            <person name="Probst A.J."/>
            <person name="Thomas B.C."/>
            <person name="Singh A."/>
            <person name="Wilkins M.J."/>
            <person name="Karaoz U."/>
            <person name="Brodie E.L."/>
            <person name="Williams K.H."/>
            <person name="Hubbard S.S."/>
            <person name="Banfield J.F."/>
        </authorList>
    </citation>
    <scope>NUCLEOTIDE SEQUENCE [LARGE SCALE GENOMIC DNA]</scope>
</reference>
<dbReference type="InterPro" id="IPR031807">
    <property type="entry name" value="HicB-like"/>
</dbReference>
<dbReference type="STRING" id="1797714.A3D04_02720"/>
<organism evidence="2 3">
    <name type="scientific">Candidatus Curtissbacteria bacterium RIFCSPHIGHO2_02_FULL_40_16b</name>
    <dbReference type="NCBI Taxonomy" id="1797714"/>
    <lineage>
        <taxon>Bacteria</taxon>
        <taxon>Candidatus Curtissiibacteriota</taxon>
    </lineage>
</organism>
<dbReference type="EMBL" id="MFBD01000035">
    <property type="protein sequence ID" value="OGD88238.1"/>
    <property type="molecule type" value="Genomic_DNA"/>
</dbReference>
<feature type="domain" description="HicB-like antitoxin of toxin-antitoxin system" evidence="1">
    <location>
        <begin position="12"/>
        <end position="71"/>
    </location>
</feature>
<evidence type="ECO:0000313" key="2">
    <source>
        <dbReference type="EMBL" id="OGD88238.1"/>
    </source>
</evidence>